<evidence type="ECO:0000256" key="5">
    <source>
        <dbReference type="ARBA" id="ARBA00022737"/>
    </source>
</evidence>
<keyword evidence="13" id="KW-1133">Transmembrane helix</keyword>
<dbReference type="InterPro" id="IPR011001">
    <property type="entry name" value="Saposin-like"/>
</dbReference>
<dbReference type="PROSITE" id="PS50015">
    <property type="entry name" value="SAP_B"/>
    <property type="match status" value="2"/>
</dbReference>
<keyword evidence="3" id="KW-0645">Protease</keyword>
<evidence type="ECO:0000256" key="1">
    <source>
        <dbReference type="ARBA" id="ARBA00004239"/>
    </source>
</evidence>
<dbReference type="PANTHER" id="PTHR11480">
    <property type="entry name" value="SAPOSIN-RELATED"/>
    <property type="match status" value="1"/>
</dbReference>
<dbReference type="InterPro" id="IPR008138">
    <property type="entry name" value="SapB_2"/>
</dbReference>
<sequence length="266" mass="30073">MVLAVDKEESKLRVYYFATVSVLFFSTPSLLGTKRRSPSHFALTLLPQKIMEGKMGILFLIVLGATWACDARELVNLELNKKPDPCSFCEEYTTGVLDYLKDNNTQVEIIDSLHNTCHQLRSLNQQCTKLVDYYAPLFFSEIAPIQPDELCEKLNLCESVKISSKVQRNRCDLCKETIEALLVELNDPDTKLEILEKLLKACDSVEKYKKECKKAVFEYGPLILANAEKFLKTTDICTTVLHACPASTIVSQEDTNMEELPLLSDS</sequence>
<dbReference type="Pfam" id="PF05184">
    <property type="entry name" value="SapB_1"/>
    <property type="match status" value="2"/>
</dbReference>
<dbReference type="Gene3D" id="1.10.225.10">
    <property type="entry name" value="Saposin-like"/>
    <property type="match status" value="2"/>
</dbReference>
<dbReference type="Proteomes" id="UP001157006">
    <property type="component" value="Chromosome 2"/>
</dbReference>
<keyword evidence="8" id="KW-1015">Disulfide bond</keyword>
<evidence type="ECO:0000256" key="7">
    <source>
        <dbReference type="ARBA" id="ARBA00023145"/>
    </source>
</evidence>
<evidence type="ECO:0000256" key="12">
    <source>
        <dbReference type="ARBA" id="ARBA00041785"/>
    </source>
</evidence>
<dbReference type="InterPro" id="IPR008139">
    <property type="entry name" value="SaposinB_dom"/>
</dbReference>
<dbReference type="InterPro" id="IPR007856">
    <property type="entry name" value="SapB_1"/>
</dbReference>
<evidence type="ECO:0000259" key="14">
    <source>
        <dbReference type="PROSITE" id="PS50015"/>
    </source>
</evidence>
<dbReference type="InterPro" id="IPR051428">
    <property type="entry name" value="Sphingo_Act-Surfact_Prot"/>
</dbReference>
<comment type="function">
    <text evidence="10">Pulmonary surfactant-associated proteins promote alveolar stability by lowering the surface tension at the air-liquid interface in the peripheral air spaces. SP-B increases the collapse pressure of palmitic acid to nearly 70 millinewtons per meter.</text>
</comment>
<evidence type="ECO:0000256" key="13">
    <source>
        <dbReference type="SAM" id="Phobius"/>
    </source>
</evidence>
<dbReference type="AlphaFoldDB" id="A0AAV0ZPX5"/>
<keyword evidence="6" id="KW-0064">Aspartyl protease</keyword>
<proteinExistence type="predicted"/>
<accession>A0AAV0ZPX5</accession>
<keyword evidence="9" id="KW-0325">Glycoprotein</keyword>
<dbReference type="GO" id="GO:0006629">
    <property type="term" value="P:lipid metabolic process"/>
    <property type="evidence" value="ECO:0007669"/>
    <property type="project" value="InterPro"/>
</dbReference>
<feature type="domain" description="Saposin B-type" evidence="14">
    <location>
        <begin position="82"/>
        <end position="161"/>
    </location>
</feature>
<evidence type="ECO:0000256" key="8">
    <source>
        <dbReference type="ARBA" id="ARBA00023157"/>
    </source>
</evidence>
<keyword evidence="2" id="KW-0964">Secreted</keyword>
<comment type="subcellular location">
    <subcellularLocation>
        <location evidence="1">Secreted</location>
        <location evidence="1">Extracellular space</location>
    </subcellularLocation>
</comment>
<organism evidence="15 16">
    <name type="scientific">Vicia faba</name>
    <name type="common">Broad bean</name>
    <name type="synonym">Faba vulgaris</name>
    <dbReference type="NCBI Taxonomy" id="3906"/>
    <lineage>
        <taxon>Eukaryota</taxon>
        <taxon>Viridiplantae</taxon>
        <taxon>Streptophyta</taxon>
        <taxon>Embryophyta</taxon>
        <taxon>Tracheophyta</taxon>
        <taxon>Spermatophyta</taxon>
        <taxon>Magnoliopsida</taxon>
        <taxon>eudicotyledons</taxon>
        <taxon>Gunneridae</taxon>
        <taxon>Pentapetalae</taxon>
        <taxon>rosids</taxon>
        <taxon>fabids</taxon>
        <taxon>Fabales</taxon>
        <taxon>Fabaceae</taxon>
        <taxon>Papilionoideae</taxon>
        <taxon>50 kb inversion clade</taxon>
        <taxon>NPAAA clade</taxon>
        <taxon>Hologalegina</taxon>
        <taxon>IRL clade</taxon>
        <taxon>Fabeae</taxon>
        <taxon>Vicia</taxon>
    </lineage>
</organism>
<keyword evidence="4" id="KW-0732">Signal</keyword>
<dbReference type="SUPFAM" id="SSF47862">
    <property type="entry name" value="Saposin"/>
    <property type="match status" value="2"/>
</dbReference>
<keyword evidence="13" id="KW-0812">Transmembrane</keyword>
<dbReference type="GO" id="GO:0005576">
    <property type="term" value="C:extracellular region"/>
    <property type="evidence" value="ECO:0007669"/>
    <property type="project" value="UniProtKB-SubCell"/>
</dbReference>
<protein>
    <recommendedName>
        <fullName evidence="11">Pulmonary surfactant-associated protein B</fullName>
    </recommendedName>
    <alternativeName>
        <fullName evidence="12">Pulmonary surfactant-associated proteolipid SPL(Phe)</fullName>
    </alternativeName>
</protein>
<keyword evidence="7" id="KW-0865">Zymogen</keyword>
<evidence type="ECO:0000256" key="10">
    <source>
        <dbReference type="ARBA" id="ARBA00037221"/>
    </source>
</evidence>
<evidence type="ECO:0000256" key="11">
    <source>
        <dbReference type="ARBA" id="ARBA00041094"/>
    </source>
</evidence>
<dbReference type="GO" id="GO:0006508">
    <property type="term" value="P:proteolysis"/>
    <property type="evidence" value="ECO:0007669"/>
    <property type="project" value="UniProtKB-KW"/>
</dbReference>
<keyword evidence="16" id="KW-1185">Reference proteome</keyword>
<dbReference type="EMBL" id="OX451737">
    <property type="protein sequence ID" value="CAI8600640.1"/>
    <property type="molecule type" value="Genomic_DNA"/>
</dbReference>
<name>A0AAV0ZPX5_VICFA</name>
<evidence type="ECO:0000256" key="6">
    <source>
        <dbReference type="ARBA" id="ARBA00022750"/>
    </source>
</evidence>
<evidence type="ECO:0000256" key="9">
    <source>
        <dbReference type="ARBA" id="ARBA00023180"/>
    </source>
</evidence>
<keyword evidence="6" id="KW-0378">Hydrolase</keyword>
<reference evidence="15 16" key="1">
    <citation type="submission" date="2023-01" db="EMBL/GenBank/DDBJ databases">
        <authorList>
            <person name="Kreplak J."/>
        </authorList>
    </citation>
    <scope>NUCLEOTIDE SEQUENCE [LARGE SCALE GENOMIC DNA]</scope>
</reference>
<evidence type="ECO:0000313" key="15">
    <source>
        <dbReference type="EMBL" id="CAI8600640.1"/>
    </source>
</evidence>
<feature type="transmembrane region" description="Helical" evidence="13">
    <location>
        <begin position="12"/>
        <end position="31"/>
    </location>
</feature>
<dbReference type="FunFam" id="1.10.225.10:FF:000008">
    <property type="entry name" value="Pulmonary surfactant-associated protein B"/>
    <property type="match status" value="1"/>
</dbReference>
<evidence type="ECO:0000313" key="16">
    <source>
        <dbReference type="Proteomes" id="UP001157006"/>
    </source>
</evidence>
<dbReference type="GO" id="GO:0004190">
    <property type="term" value="F:aspartic-type endopeptidase activity"/>
    <property type="evidence" value="ECO:0007669"/>
    <property type="project" value="UniProtKB-KW"/>
</dbReference>
<dbReference type="SMART" id="SM00741">
    <property type="entry name" value="SapB"/>
    <property type="match status" value="2"/>
</dbReference>
<evidence type="ECO:0000256" key="2">
    <source>
        <dbReference type="ARBA" id="ARBA00022525"/>
    </source>
</evidence>
<dbReference type="PANTHER" id="PTHR11480:SF3">
    <property type="entry name" value="BCDNA.GH08312"/>
    <property type="match status" value="1"/>
</dbReference>
<evidence type="ECO:0000256" key="3">
    <source>
        <dbReference type="ARBA" id="ARBA00022670"/>
    </source>
</evidence>
<keyword evidence="13" id="KW-0472">Membrane</keyword>
<dbReference type="Pfam" id="PF03489">
    <property type="entry name" value="SapB_2"/>
    <property type="match status" value="2"/>
</dbReference>
<feature type="domain" description="Saposin B-type" evidence="14">
    <location>
        <begin position="167"/>
        <end position="248"/>
    </location>
</feature>
<gene>
    <name evidence="15" type="ORF">VFH_II233720</name>
</gene>
<keyword evidence="5" id="KW-0677">Repeat</keyword>
<evidence type="ECO:0000256" key="4">
    <source>
        <dbReference type="ARBA" id="ARBA00022729"/>
    </source>
</evidence>